<name>A0A7G6E8N6_THEFR</name>
<sequence>MGRKRFIIEIGSGADLHGEDVTKAAQRAVKDAISRSCLCGLSDIFGISDPNEMYIEARIGCPYPERLDKEEVIKMIPFGSVNLEVVPGGLTVPGLKLPMLGEGEQIVIVVAALTVFIDI</sequence>
<dbReference type="PANTHER" id="PTHR34784:SF1">
    <property type="entry name" value="50S RIBOSOMAL PROTEIN L34"/>
    <property type="match status" value="1"/>
</dbReference>
<evidence type="ECO:0008006" key="5">
    <source>
        <dbReference type="Google" id="ProtNLM"/>
    </source>
</evidence>
<keyword evidence="1" id="KW-0547">Nucleotide-binding</keyword>
<reference evidence="3 4" key="1">
    <citation type="journal article" date="2019" name="Front. Microbiol.">
        <title>Thermoanaerosceptrum fracticalcis gen. nov. sp. nov., a Novel Fumarate-Fermenting Microorganism From a Deep Fractured Carbonate Aquifer of the US Great Basin.</title>
        <authorList>
            <person name="Hamilton-Brehm S.D."/>
            <person name="Stewart L.E."/>
            <person name="Zavarin M."/>
            <person name="Caldwell M."/>
            <person name="Lawson P.A."/>
            <person name="Onstott T.C."/>
            <person name="Grzymski J."/>
            <person name="Neveux I."/>
            <person name="Lollar B.S."/>
            <person name="Russell C.E."/>
            <person name="Moser D.P."/>
        </authorList>
    </citation>
    <scope>NUCLEOTIDE SEQUENCE [LARGE SCALE GENOMIC DNA]</scope>
    <source>
        <strain evidence="3 4">DRI-13</strain>
    </source>
</reference>
<protein>
    <recommendedName>
        <fullName evidence="5">Lin0512 family protein</fullName>
    </recommendedName>
</protein>
<evidence type="ECO:0000256" key="1">
    <source>
        <dbReference type="ARBA" id="ARBA00022741"/>
    </source>
</evidence>
<dbReference type="NCBIfam" id="TIGR02058">
    <property type="entry name" value="lin0512_fam"/>
    <property type="match status" value="1"/>
</dbReference>
<dbReference type="GO" id="GO:0005525">
    <property type="term" value="F:GTP binding"/>
    <property type="evidence" value="ECO:0007669"/>
    <property type="project" value="UniProtKB-KW"/>
</dbReference>
<evidence type="ECO:0000313" key="3">
    <source>
        <dbReference type="EMBL" id="QNB48440.1"/>
    </source>
</evidence>
<organism evidence="3 4">
    <name type="scientific">Thermanaerosceptrum fracticalcis</name>
    <dbReference type="NCBI Taxonomy" id="1712410"/>
    <lineage>
        <taxon>Bacteria</taxon>
        <taxon>Bacillati</taxon>
        <taxon>Bacillota</taxon>
        <taxon>Clostridia</taxon>
        <taxon>Eubacteriales</taxon>
        <taxon>Peptococcaceae</taxon>
        <taxon>Thermanaerosceptrum</taxon>
    </lineage>
</organism>
<dbReference type="EMBL" id="CP045798">
    <property type="protein sequence ID" value="QNB48440.1"/>
    <property type="molecule type" value="Genomic_DNA"/>
</dbReference>
<accession>A0A7G6E8N6</accession>
<dbReference type="KEGG" id="tfr:BR63_14080"/>
<evidence type="ECO:0000313" key="4">
    <source>
        <dbReference type="Proteomes" id="UP000515847"/>
    </source>
</evidence>
<evidence type="ECO:0000256" key="2">
    <source>
        <dbReference type="ARBA" id="ARBA00023134"/>
    </source>
</evidence>
<gene>
    <name evidence="3" type="ORF">BR63_14080</name>
</gene>
<dbReference type="AlphaFoldDB" id="A0A7G6E8N6"/>
<dbReference type="Pfam" id="PF09585">
    <property type="entry name" value="Lin0512_fam"/>
    <property type="match status" value="1"/>
</dbReference>
<keyword evidence="2" id="KW-0342">GTP-binding</keyword>
<dbReference type="Proteomes" id="UP000515847">
    <property type="component" value="Chromosome"/>
</dbReference>
<proteinExistence type="predicted"/>
<dbReference type="InterPro" id="IPR037103">
    <property type="entry name" value="Tubulin/FtsZ-like_C"/>
</dbReference>
<keyword evidence="4" id="KW-1185">Reference proteome</keyword>
<dbReference type="Gene3D" id="3.30.1330.20">
    <property type="entry name" value="Tubulin/FtsZ, C-terminal domain"/>
    <property type="match status" value="1"/>
</dbReference>
<dbReference type="PANTHER" id="PTHR34784">
    <property type="entry name" value="50S RIBOSOMAL PROTEIN L34"/>
    <property type="match status" value="1"/>
</dbReference>
<dbReference type="OrthoDB" id="6165729at2"/>
<dbReference type="InterPro" id="IPR011719">
    <property type="entry name" value="CHP02058"/>
</dbReference>